<sequence>MRPSETDLETLVNGIFLLRARRKALILPSQEASLLLQINQGIPADLHQRYHALTEKRDAETLTPAEYEELLPLSDRMELLTAQRADALVKLATLRQVTLLQLMDDLGIQSPTYA</sequence>
<proteinExistence type="predicted"/>
<evidence type="ECO:0000313" key="2">
    <source>
        <dbReference type="Proteomes" id="UP000239576"/>
    </source>
</evidence>
<gene>
    <name evidence="1" type="ORF">C7B82_19825</name>
</gene>
<dbReference type="Proteomes" id="UP000239576">
    <property type="component" value="Unassembled WGS sequence"/>
</dbReference>
<reference evidence="1 2" key="2">
    <citation type="submission" date="2018-03" db="EMBL/GenBank/DDBJ databases">
        <title>The ancient ancestry and fast evolution of plastids.</title>
        <authorList>
            <person name="Moore K.R."/>
            <person name="Magnabosco C."/>
            <person name="Momper L."/>
            <person name="Gold D.A."/>
            <person name="Bosak T."/>
            <person name="Fournier G.P."/>
        </authorList>
    </citation>
    <scope>NUCLEOTIDE SEQUENCE [LARGE SCALE GENOMIC DNA]</scope>
    <source>
        <strain evidence="1 2">ULC18</strain>
    </source>
</reference>
<dbReference type="AlphaFoldDB" id="A0A2T1E0T0"/>
<name>A0A2T1E0T0_9CYAN</name>
<evidence type="ECO:0000313" key="1">
    <source>
        <dbReference type="EMBL" id="PSB26365.1"/>
    </source>
</evidence>
<protein>
    <submittedName>
        <fullName evidence="1">STAS/SEC14 domain-containing protein</fullName>
    </submittedName>
</protein>
<comment type="caution">
    <text evidence="1">The sequence shown here is derived from an EMBL/GenBank/DDBJ whole genome shotgun (WGS) entry which is preliminary data.</text>
</comment>
<accession>A0A2T1E0T0</accession>
<dbReference type="OrthoDB" id="466871at2"/>
<reference evidence="2" key="1">
    <citation type="submission" date="2018-02" db="EMBL/GenBank/DDBJ databases">
        <authorList>
            <person name="Moore K."/>
            <person name="Momper L."/>
        </authorList>
    </citation>
    <scope>NUCLEOTIDE SEQUENCE [LARGE SCALE GENOMIC DNA]</scope>
    <source>
        <strain evidence="2">ULC18</strain>
    </source>
</reference>
<keyword evidence="2" id="KW-1185">Reference proteome</keyword>
<dbReference type="EMBL" id="PVWK01000108">
    <property type="protein sequence ID" value="PSB26365.1"/>
    <property type="molecule type" value="Genomic_DNA"/>
</dbReference>
<organism evidence="1 2">
    <name type="scientific">Stenomitos frigidus ULC18</name>
    <dbReference type="NCBI Taxonomy" id="2107698"/>
    <lineage>
        <taxon>Bacteria</taxon>
        <taxon>Bacillati</taxon>
        <taxon>Cyanobacteriota</taxon>
        <taxon>Cyanophyceae</taxon>
        <taxon>Leptolyngbyales</taxon>
        <taxon>Leptolyngbyaceae</taxon>
        <taxon>Stenomitos</taxon>
    </lineage>
</organism>